<sequence>MFLAYINRYEKGKERVKKMDKSMLKYIGKRLLISVVTLFVILTVLFLMTRFMPGTPFNSEKLSPEQLKVIEAKYGLDKPIPVQFFNYLKNMLKGDFGVSYVLYKDQNVSELVMQRAKLSFLYGISATIFGTIIGMLLGIVAALNRNKIWDNIATVISVLGVSIPSFVFALLLVIIFGVNLEWAPVMFMEDSPISSSILPVLALSMSVIANVARFTRTEMISVLGSEYMTLAQAKGLDRRTLIFKHALRNALIPVITILGPILVNLMTGTMVVEQICVAPGLGTLLIQSIQANDYNIVMACSFLYAFMYIIMMLIIDISYGLIDPRIRLGKGDN</sequence>
<gene>
    <name evidence="9" type="ORF">IV49_GL000291</name>
</gene>
<dbReference type="PROSITE" id="PS50928">
    <property type="entry name" value="ABC_TM1"/>
    <property type="match status" value="1"/>
</dbReference>
<organism evidence="9 10">
    <name type="scientific">Kandleria vitulina DSM 20405</name>
    <dbReference type="NCBI Taxonomy" id="1410657"/>
    <lineage>
        <taxon>Bacteria</taxon>
        <taxon>Bacillati</taxon>
        <taxon>Bacillota</taxon>
        <taxon>Erysipelotrichia</taxon>
        <taxon>Erysipelotrichales</taxon>
        <taxon>Coprobacillaceae</taxon>
        <taxon>Kandleria</taxon>
    </lineage>
</organism>
<keyword evidence="2 7" id="KW-0813">Transport</keyword>
<reference evidence="9 10" key="1">
    <citation type="journal article" date="2015" name="Genome Announc.">
        <title>Expanding the biotechnology potential of lactobacilli through comparative genomics of 213 strains and associated genera.</title>
        <authorList>
            <person name="Sun Z."/>
            <person name="Harris H.M."/>
            <person name="McCann A."/>
            <person name="Guo C."/>
            <person name="Argimon S."/>
            <person name="Zhang W."/>
            <person name="Yang X."/>
            <person name="Jeffery I.B."/>
            <person name="Cooney J.C."/>
            <person name="Kagawa T.F."/>
            <person name="Liu W."/>
            <person name="Song Y."/>
            <person name="Salvetti E."/>
            <person name="Wrobel A."/>
            <person name="Rasinkangas P."/>
            <person name="Parkhill J."/>
            <person name="Rea M.C."/>
            <person name="O'Sullivan O."/>
            <person name="Ritari J."/>
            <person name="Douillard F.P."/>
            <person name="Paul Ross R."/>
            <person name="Yang R."/>
            <person name="Briner A.E."/>
            <person name="Felis G.E."/>
            <person name="de Vos W.M."/>
            <person name="Barrangou R."/>
            <person name="Klaenhammer T.R."/>
            <person name="Caufield P.W."/>
            <person name="Cui Y."/>
            <person name="Zhang H."/>
            <person name="O'Toole P.W."/>
        </authorList>
    </citation>
    <scope>NUCLEOTIDE SEQUENCE [LARGE SCALE GENOMIC DNA]</scope>
    <source>
        <strain evidence="9 10">DSM 20405</strain>
    </source>
</reference>
<keyword evidence="4 7" id="KW-0812">Transmembrane</keyword>
<name>A0A0R2HB33_9FIRM</name>
<evidence type="ECO:0000256" key="5">
    <source>
        <dbReference type="ARBA" id="ARBA00022989"/>
    </source>
</evidence>
<evidence type="ECO:0000256" key="2">
    <source>
        <dbReference type="ARBA" id="ARBA00022448"/>
    </source>
</evidence>
<dbReference type="InterPro" id="IPR035906">
    <property type="entry name" value="MetI-like_sf"/>
</dbReference>
<evidence type="ECO:0000256" key="6">
    <source>
        <dbReference type="ARBA" id="ARBA00023136"/>
    </source>
</evidence>
<keyword evidence="5 7" id="KW-1133">Transmembrane helix</keyword>
<dbReference type="Pfam" id="PF19300">
    <property type="entry name" value="BPD_transp_1_N"/>
    <property type="match status" value="1"/>
</dbReference>
<feature type="transmembrane region" description="Helical" evidence="7">
    <location>
        <begin position="246"/>
        <end position="263"/>
    </location>
</feature>
<dbReference type="InterPro" id="IPR000515">
    <property type="entry name" value="MetI-like"/>
</dbReference>
<feature type="transmembrane region" description="Helical" evidence="7">
    <location>
        <begin position="192"/>
        <end position="212"/>
    </location>
</feature>
<feature type="transmembrane region" description="Helical" evidence="7">
    <location>
        <begin position="120"/>
        <end position="143"/>
    </location>
</feature>
<evidence type="ECO:0000256" key="7">
    <source>
        <dbReference type="RuleBase" id="RU363032"/>
    </source>
</evidence>
<dbReference type="Proteomes" id="UP000051841">
    <property type="component" value="Unassembled WGS sequence"/>
</dbReference>
<evidence type="ECO:0000256" key="1">
    <source>
        <dbReference type="ARBA" id="ARBA00004651"/>
    </source>
</evidence>
<evidence type="ECO:0000259" key="8">
    <source>
        <dbReference type="PROSITE" id="PS50928"/>
    </source>
</evidence>
<dbReference type="CDD" id="cd06261">
    <property type="entry name" value="TM_PBP2"/>
    <property type="match status" value="1"/>
</dbReference>
<dbReference type="AlphaFoldDB" id="A0A0R2HB33"/>
<feature type="transmembrane region" description="Helical" evidence="7">
    <location>
        <begin position="302"/>
        <end position="322"/>
    </location>
</feature>
<dbReference type="SUPFAM" id="SSF161098">
    <property type="entry name" value="MetI-like"/>
    <property type="match status" value="1"/>
</dbReference>
<keyword evidence="6 7" id="KW-0472">Membrane</keyword>
<keyword evidence="3" id="KW-1003">Cell membrane</keyword>
<accession>A0A0R2HB33</accession>
<comment type="similarity">
    <text evidence="7">Belongs to the binding-protein-dependent transport system permease family.</text>
</comment>
<feature type="transmembrane region" description="Helical" evidence="7">
    <location>
        <begin position="31"/>
        <end position="52"/>
    </location>
</feature>
<evidence type="ECO:0000256" key="4">
    <source>
        <dbReference type="ARBA" id="ARBA00022692"/>
    </source>
</evidence>
<dbReference type="GO" id="GO:0055085">
    <property type="term" value="P:transmembrane transport"/>
    <property type="evidence" value="ECO:0007669"/>
    <property type="project" value="InterPro"/>
</dbReference>
<proteinExistence type="inferred from homology"/>
<feature type="transmembrane region" description="Helical" evidence="7">
    <location>
        <begin position="155"/>
        <end position="180"/>
    </location>
</feature>
<feature type="domain" description="ABC transmembrane type-1" evidence="8">
    <location>
        <begin position="116"/>
        <end position="315"/>
    </location>
</feature>
<protein>
    <submittedName>
        <fullName evidence="9">ABC-type dipeptide oligopeptide nickel transport system, permease component</fullName>
    </submittedName>
</protein>
<dbReference type="Gene3D" id="1.10.3720.10">
    <property type="entry name" value="MetI-like"/>
    <property type="match status" value="1"/>
</dbReference>
<comment type="subcellular location">
    <subcellularLocation>
        <location evidence="1 7">Cell membrane</location>
        <topology evidence="1 7">Multi-pass membrane protein</topology>
    </subcellularLocation>
</comment>
<dbReference type="Pfam" id="PF00528">
    <property type="entry name" value="BPD_transp_1"/>
    <property type="match status" value="1"/>
</dbReference>
<dbReference type="GO" id="GO:0005886">
    <property type="term" value="C:plasma membrane"/>
    <property type="evidence" value="ECO:0007669"/>
    <property type="project" value="UniProtKB-SubCell"/>
</dbReference>
<evidence type="ECO:0000313" key="9">
    <source>
        <dbReference type="EMBL" id="KRN50281.1"/>
    </source>
</evidence>
<dbReference type="PANTHER" id="PTHR43163:SF6">
    <property type="entry name" value="DIPEPTIDE TRANSPORT SYSTEM PERMEASE PROTEIN DPPB-RELATED"/>
    <property type="match status" value="1"/>
</dbReference>
<dbReference type="InterPro" id="IPR045621">
    <property type="entry name" value="BPD_transp_1_N"/>
</dbReference>
<evidence type="ECO:0000256" key="3">
    <source>
        <dbReference type="ARBA" id="ARBA00022475"/>
    </source>
</evidence>
<keyword evidence="10" id="KW-1185">Reference proteome</keyword>
<evidence type="ECO:0000313" key="10">
    <source>
        <dbReference type="Proteomes" id="UP000051841"/>
    </source>
</evidence>
<dbReference type="EMBL" id="JQBL01000011">
    <property type="protein sequence ID" value="KRN50281.1"/>
    <property type="molecule type" value="Genomic_DNA"/>
</dbReference>
<dbReference type="PANTHER" id="PTHR43163">
    <property type="entry name" value="DIPEPTIDE TRANSPORT SYSTEM PERMEASE PROTEIN DPPB-RELATED"/>
    <property type="match status" value="1"/>
</dbReference>
<dbReference type="PATRIC" id="fig|1410657.5.peg.305"/>
<comment type="caution">
    <text evidence="9">The sequence shown here is derived from an EMBL/GenBank/DDBJ whole genome shotgun (WGS) entry which is preliminary data.</text>
</comment>